<keyword evidence="4" id="KW-1185">Reference proteome</keyword>
<sequence length="176" mass="19607">MNPSIGMVGNQAANGSTTQASNDLSNNAVIQTNPAAFPVVRRSRPSIATPNQKFAKIIVGEKQESFTVHAALLTRCSSYFDKALNGKFQEAIDGVVVLKDEDPQIFQQFVHWLYYDKFPGESLDDDAGLVKQWQGQNIFDGRLSVNLMRLYVFGEKRIISRKFAWRESLGILHAAA</sequence>
<dbReference type="InterPro" id="IPR011333">
    <property type="entry name" value="SKP1/BTB/POZ_sf"/>
</dbReference>
<feature type="region of interest" description="Disordered" evidence="1">
    <location>
        <begin position="1"/>
        <end position="23"/>
    </location>
</feature>
<dbReference type="STRING" id="1448308.A0A2T2NEL6"/>
<dbReference type="Proteomes" id="UP000240883">
    <property type="component" value="Unassembled WGS sequence"/>
</dbReference>
<feature type="compositionally biased region" description="Polar residues" evidence="1">
    <location>
        <begin position="11"/>
        <end position="23"/>
    </location>
</feature>
<dbReference type="SUPFAM" id="SSF54695">
    <property type="entry name" value="POZ domain"/>
    <property type="match status" value="1"/>
</dbReference>
<name>A0A2T2NEL6_CORCC</name>
<feature type="domain" description="BTB" evidence="2">
    <location>
        <begin position="57"/>
        <end position="122"/>
    </location>
</feature>
<organism evidence="3 4">
    <name type="scientific">Corynespora cassiicola Philippines</name>
    <dbReference type="NCBI Taxonomy" id="1448308"/>
    <lineage>
        <taxon>Eukaryota</taxon>
        <taxon>Fungi</taxon>
        <taxon>Dikarya</taxon>
        <taxon>Ascomycota</taxon>
        <taxon>Pezizomycotina</taxon>
        <taxon>Dothideomycetes</taxon>
        <taxon>Pleosporomycetidae</taxon>
        <taxon>Pleosporales</taxon>
        <taxon>Corynesporascaceae</taxon>
        <taxon>Corynespora</taxon>
    </lineage>
</organism>
<gene>
    <name evidence="3" type="ORF">BS50DRAFT_576443</name>
</gene>
<dbReference type="PANTHER" id="PTHR47843:SF2">
    <property type="entry name" value="BTB DOMAIN-CONTAINING PROTEIN"/>
    <property type="match status" value="1"/>
</dbReference>
<proteinExistence type="predicted"/>
<dbReference type="InterPro" id="IPR000210">
    <property type="entry name" value="BTB/POZ_dom"/>
</dbReference>
<dbReference type="PANTHER" id="PTHR47843">
    <property type="entry name" value="BTB DOMAIN-CONTAINING PROTEIN-RELATED"/>
    <property type="match status" value="1"/>
</dbReference>
<evidence type="ECO:0000259" key="2">
    <source>
        <dbReference type="PROSITE" id="PS50097"/>
    </source>
</evidence>
<reference evidence="3 4" key="1">
    <citation type="journal article" date="2018" name="Front. Microbiol.">
        <title>Genome-Wide Analysis of Corynespora cassiicola Leaf Fall Disease Putative Effectors.</title>
        <authorList>
            <person name="Lopez D."/>
            <person name="Ribeiro S."/>
            <person name="Label P."/>
            <person name="Fumanal B."/>
            <person name="Venisse J.S."/>
            <person name="Kohler A."/>
            <person name="de Oliveira R.R."/>
            <person name="Labutti K."/>
            <person name="Lipzen A."/>
            <person name="Lail K."/>
            <person name="Bauer D."/>
            <person name="Ohm R.A."/>
            <person name="Barry K.W."/>
            <person name="Spatafora J."/>
            <person name="Grigoriev I.V."/>
            <person name="Martin F.M."/>
            <person name="Pujade-Renaud V."/>
        </authorList>
    </citation>
    <scope>NUCLEOTIDE SEQUENCE [LARGE SCALE GENOMIC DNA]</scope>
    <source>
        <strain evidence="3 4">Philippines</strain>
    </source>
</reference>
<dbReference type="EMBL" id="KZ678139">
    <property type="protein sequence ID" value="PSN63819.1"/>
    <property type="molecule type" value="Genomic_DNA"/>
</dbReference>
<accession>A0A2T2NEL6</accession>
<protein>
    <recommendedName>
        <fullName evidence="2">BTB domain-containing protein</fullName>
    </recommendedName>
</protein>
<evidence type="ECO:0000313" key="3">
    <source>
        <dbReference type="EMBL" id="PSN63819.1"/>
    </source>
</evidence>
<dbReference type="PROSITE" id="PS50097">
    <property type="entry name" value="BTB"/>
    <property type="match status" value="1"/>
</dbReference>
<dbReference type="AlphaFoldDB" id="A0A2T2NEL6"/>
<dbReference type="Gene3D" id="3.30.710.10">
    <property type="entry name" value="Potassium Channel Kv1.1, Chain A"/>
    <property type="match status" value="1"/>
</dbReference>
<evidence type="ECO:0000313" key="4">
    <source>
        <dbReference type="Proteomes" id="UP000240883"/>
    </source>
</evidence>
<evidence type="ECO:0000256" key="1">
    <source>
        <dbReference type="SAM" id="MobiDB-lite"/>
    </source>
</evidence>
<dbReference type="CDD" id="cd18186">
    <property type="entry name" value="BTB_POZ_ZBTB_KLHL-like"/>
    <property type="match status" value="1"/>
</dbReference>
<dbReference type="OrthoDB" id="194443at2759"/>
<dbReference type="Pfam" id="PF00651">
    <property type="entry name" value="BTB"/>
    <property type="match status" value="1"/>
</dbReference>